<evidence type="ECO:0000256" key="2">
    <source>
        <dbReference type="ARBA" id="ARBA00004953"/>
    </source>
</evidence>
<evidence type="ECO:0000256" key="8">
    <source>
        <dbReference type="ARBA" id="ARBA00023136"/>
    </source>
</evidence>
<evidence type="ECO:0000256" key="9">
    <source>
        <dbReference type="SAM" id="Phobius"/>
    </source>
</evidence>
<sequence length="337" mass="37245">MQIDINQLAVQSDTIQSCLILIAAIGAAQLLPLARSWQPLEWFCLLAKTLAHKVNHPERAVSQQMIAGILATIILVVPITVIGALLLKLAAFPWFFEFLVLYVCLSAYQFTQPAKAIAESLSQGNNQQAKNILSPWVSQSSQGLSSVGLCKTTIEKTLTTPLYGPISSIVFFAIGGASTVIAIHLLRQLELSWPPYHPRFKHFSSFVSQFNRMIFFVPKVIWHVSLAMQFGRFHFGSLVAEDKLAKGLNNDFNTVHLGAHLLKVELGGPQQFIDNNCLLTGAPNPSPSRVELAKIKAGAFPQYQHISTAVRVAQNGKFFFLTLSLITPIIWVLLRNM</sequence>
<feature type="transmembrane region" description="Helical" evidence="9">
    <location>
        <begin position="94"/>
        <end position="111"/>
    </location>
</feature>
<feature type="transmembrane region" description="Helical" evidence="9">
    <location>
        <begin position="166"/>
        <end position="186"/>
    </location>
</feature>
<comment type="similarity">
    <text evidence="3">Belongs to the CobD/CbiB family.</text>
</comment>
<keyword evidence="4" id="KW-1003">Cell membrane</keyword>
<proteinExistence type="inferred from homology"/>
<evidence type="ECO:0000256" key="4">
    <source>
        <dbReference type="ARBA" id="ARBA00022475"/>
    </source>
</evidence>
<gene>
    <name evidence="10" type="ORF">HBH39_12825</name>
</gene>
<feature type="transmembrane region" description="Helical" evidence="9">
    <location>
        <begin position="65"/>
        <end position="87"/>
    </location>
</feature>
<dbReference type="PANTHER" id="PTHR34308">
    <property type="entry name" value="COBALAMIN BIOSYNTHESIS PROTEIN CBIB"/>
    <property type="match status" value="1"/>
</dbReference>
<protein>
    <submittedName>
        <fullName evidence="10">Cobalamin biosynthesis protein CbiB</fullName>
    </submittedName>
</protein>
<evidence type="ECO:0000313" key="11">
    <source>
        <dbReference type="Proteomes" id="UP000502608"/>
    </source>
</evidence>
<evidence type="ECO:0000256" key="1">
    <source>
        <dbReference type="ARBA" id="ARBA00004651"/>
    </source>
</evidence>
<feature type="transmembrane region" description="Helical" evidence="9">
    <location>
        <begin position="318"/>
        <end position="334"/>
    </location>
</feature>
<dbReference type="Pfam" id="PF03186">
    <property type="entry name" value="CobD_Cbib"/>
    <property type="match status" value="1"/>
</dbReference>
<evidence type="ECO:0000256" key="5">
    <source>
        <dbReference type="ARBA" id="ARBA00022573"/>
    </source>
</evidence>
<comment type="pathway">
    <text evidence="2">Cofactor biosynthesis; adenosylcobalamin biosynthesis.</text>
</comment>
<comment type="subcellular location">
    <subcellularLocation>
        <location evidence="1">Cell membrane</location>
        <topology evidence="1">Multi-pass membrane protein</topology>
    </subcellularLocation>
</comment>
<dbReference type="PANTHER" id="PTHR34308:SF1">
    <property type="entry name" value="COBALAMIN BIOSYNTHESIS PROTEIN CBIB"/>
    <property type="match status" value="1"/>
</dbReference>
<evidence type="ECO:0000256" key="3">
    <source>
        <dbReference type="ARBA" id="ARBA00006263"/>
    </source>
</evidence>
<organism evidence="10 11">
    <name type="scientific">Shewanella aestuarii</name>
    <dbReference type="NCBI Taxonomy" id="1028752"/>
    <lineage>
        <taxon>Bacteria</taxon>
        <taxon>Pseudomonadati</taxon>
        <taxon>Pseudomonadota</taxon>
        <taxon>Gammaproteobacteria</taxon>
        <taxon>Alteromonadales</taxon>
        <taxon>Shewanellaceae</taxon>
        <taxon>Shewanella</taxon>
    </lineage>
</organism>
<dbReference type="KEGG" id="saes:HBH39_12825"/>
<dbReference type="GO" id="GO:0005886">
    <property type="term" value="C:plasma membrane"/>
    <property type="evidence" value="ECO:0007669"/>
    <property type="project" value="UniProtKB-SubCell"/>
</dbReference>
<evidence type="ECO:0000313" key="10">
    <source>
        <dbReference type="EMBL" id="QIR15260.1"/>
    </source>
</evidence>
<keyword evidence="8 9" id="KW-0472">Membrane</keyword>
<evidence type="ECO:0000256" key="7">
    <source>
        <dbReference type="ARBA" id="ARBA00022989"/>
    </source>
</evidence>
<keyword evidence="5" id="KW-0169">Cobalamin biosynthesis</keyword>
<evidence type="ECO:0000256" key="6">
    <source>
        <dbReference type="ARBA" id="ARBA00022692"/>
    </source>
</evidence>
<keyword evidence="6 9" id="KW-0812">Transmembrane</keyword>
<reference evidence="10 11" key="1">
    <citation type="submission" date="2020-03" db="EMBL/GenBank/DDBJ databases">
        <title>Complete genome sequence of Shewanella sp.</title>
        <authorList>
            <person name="Kim Y.-S."/>
            <person name="Kim S.-J."/>
            <person name="Jung H.-K."/>
            <person name="Kim K.-H."/>
        </authorList>
    </citation>
    <scope>NUCLEOTIDE SEQUENCE [LARGE SCALE GENOMIC DNA]</scope>
    <source>
        <strain evidence="10 11">PN3F2</strain>
    </source>
</reference>
<accession>A0A6G9QL10</accession>
<dbReference type="GO" id="GO:0048472">
    <property type="term" value="F:threonine-phosphate decarboxylase activity"/>
    <property type="evidence" value="ECO:0007669"/>
    <property type="project" value="InterPro"/>
</dbReference>
<dbReference type="UniPathway" id="UPA00148"/>
<keyword evidence="11" id="KW-1185">Reference proteome</keyword>
<keyword evidence="7 9" id="KW-1133">Transmembrane helix</keyword>
<dbReference type="GO" id="GO:0009236">
    <property type="term" value="P:cobalamin biosynthetic process"/>
    <property type="evidence" value="ECO:0007669"/>
    <property type="project" value="UniProtKB-UniPathway"/>
</dbReference>
<dbReference type="Proteomes" id="UP000502608">
    <property type="component" value="Chromosome"/>
</dbReference>
<name>A0A6G9QL10_9GAMM</name>
<dbReference type="EMBL" id="CP050313">
    <property type="protein sequence ID" value="QIR15260.1"/>
    <property type="molecule type" value="Genomic_DNA"/>
</dbReference>
<dbReference type="RefSeq" id="WP_167678876.1">
    <property type="nucleotide sequence ID" value="NZ_CP050313.1"/>
</dbReference>
<dbReference type="AlphaFoldDB" id="A0A6G9QL10"/>
<dbReference type="InterPro" id="IPR004485">
    <property type="entry name" value="Cobalamin_biosynth_CobD/CbiB"/>
</dbReference>